<dbReference type="PANTHER" id="PTHR43081:SF1">
    <property type="entry name" value="ADENYLATE CYCLASE, TERMINAL-DIFFERENTIATION SPECIFIC"/>
    <property type="match status" value="1"/>
</dbReference>
<dbReference type="HOGENOM" id="CLU_021956_0_0_7"/>
<dbReference type="CDD" id="cd12912">
    <property type="entry name" value="PDC2_MCP_like"/>
    <property type="match status" value="1"/>
</dbReference>
<feature type="transmembrane region" description="Helical" evidence="7">
    <location>
        <begin position="18"/>
        <end position="41"/>
    </location>
</feature>
<dbReference type="InterPro" id="IPR003660">
    <property type="entry name" value="HAMP_dom"/>
</dbReference>
<keyword evidence="11" id="KW-1185">Reference proteome</keyword>
<feature type="domain" description="Guanylate cyclase" evidence="8">
    <location>
        <begin position="446"/>
        <end position="578"/>
    </location>
</feature>
<dbReference type="PROSITE" id="PS50125">
    <property type="entry name" value="GUANYLATE_CYCLASE_2"/>
    <property type="match status" value="1"/>
</dbReference>
<dbReference type="Gene3D" id="6.10.340.10">
    <property type="match status" value="1"/>
</dbReference>
<feature type="transmembrane region" description="Helical" evidence="7">
    <location>
        <begin position="346"/>
        <end position="365"/>
    </location>
</feature>
<evidence type="ECO:0000256" key="4">
    <source>
        <dbReference type="ARBA" id="ARBA00022692"/>
    </source>
</evidence>
<dbReference type="InterPro" id="IPR001054">
    <property type="entry name" value="A/G_cyclase"/>
</dbReference>
<keyword evidence="6 7" id="KW-0472">Membrane</keyword>
<dbReference type="eggNOG" id="COG2114">
    <property type="taxonomic scope" value="Bacteria"/>
</dbReference>
<dbReference type="Gene3D" id="3.30.70.1230">
    <property type="entry name" value="Nucleotide cyclase"/>
    <property type="match status" value="1"/>
</dbReference>
<comment type="similarity">
    <text evidence="2">Belongs to the adenylyl cyclase class-3 family.</text>
</comment>
<dbReference type="InterPro" id="IPR050697">
    <property type="entry name" value="Adenylyl/Guanylyl_Cyclase_3/4"/>
</dbReference>
<evidence type="ECO:0000259" key="8">
    <source>
        <dbReference type="PROSITE" id="PS50125"/>
    </source>
</evidence>
<keyword evidence="4 7" id="KW-0812">Transmembrane</keyword>
<dbReference type="InParanoid" id="A0LM28"/>
<dbReference type="PROSITE" id="PS50885">
    <property type="entry name" value="HAMP"/>
    <property type="match status" value="1"/>
</dbReference>
<dbReference type="SMART" id="SM00044">
    <property type="entry name" value="CYCc"/>
    <property type="match status" value="1"/>
</dbReference>
<sequence>MSTEGPQRRASVYISHSYYIRIASAFIGLLAITVLVVLYHIQNSDNRIISNFKNDLISHVSNLVIEKSTNYFLPASILVNMSSSLCNIGALSCNDFDQIELYTLGALKYYKQISMFYLADERGSYIRAWSLPDNTMEGRIIKPYTMPPTDTLKYWDSEFKLTKTVVSNNIEYDPRVRPWYVGAKQARGCYWTDLYILFRNKKPAITCSCPVIASDGRIGGVWAIDIELDEISTFLKSLKIGKSGIAFIINEKNEVVAYPEMSRFIREENGTVRPVRVEELGVESVSTAFREYAATGGRKLNFESGGVRYFASISDFPKSFPVTWKIALIVPERDFVAGAMEEMHRILLVCAAILAIAVILAAFIARGITRPIRLLAEETGRIKDLHLEDRGAITSYIKEIQLMSSAVSAMKKGLQAFRRYVPAELVRQLIKTGKEARIGGQKEELTVMFSDIKGFTTIAERTNPEDLIHQLSEYFDELTRILSDNRGTVDKYIGDGILAFWGAPIQDDEHAVNACRAGLACRDRIAELNRNWQSEGKSPFITRIGISTGETLVGNVGSSERMNYTVMGDNVNLASRLEGANKLYGTQVIVDRRTCESASDEFLFRLLGRAALRGRSGETTIYELVGKTTGNEAEANAALCTAFTRGVEAYLAREWDKAFAIFSDLSARLPEDAPTGFYLERCRQYRDDPPGEDSRGVEKLRS</sequence>
<evidence type="ECO:0000256" key="1">
    <source>
        <dbReference type="ARBA" id="ARBA00004651"/>
    </source>
</evidence>
<dbReference type="EMBL" id="CP000478">
    <property type="protein sequence ID" value="ABK18480.1"/>
    <property type="molecule type" value="Genomic_DNA"/>
</dbReference>
<evidence type="ECO:0000259" key="9">
    <source>
        <dbReference type="PROSITE" id="PS50885"/>
    </source>
</evidence>
<dbReference type="Gene3D" id="3.30.450.20">
    <property type="entry name" value="PAS domain"/>
    <property type="match status" value="1"/>
</dbReference>
<evidence type="ECO:0000313" key="11">
    <source>
        <dbReference type="Proteomes" id="UP000001784"/>
    </source>
</evidence>
<dbReference type="GO" id="GO:0035556">
    <property type="term" value="P:intracellular signal transduction"/>
    <property type="evidence" value="ECO:0007669"/>
    <property type="project" value="InterPro"/>
</dbReference>
<evidence type="ECO:0000256" key="6">
    <source>
        <dbReference type="ARBA" id="ARBA00023136"/>
    </source>
</evidence>
<comment type="subcellular location">
    <subcellularLocation>
        <location evidence="1">Cell membrane</location>
        <topology evidence="1">Multi-pass membrane protein</topology>
    </subcellularLocation>
</comment>
<accession>A0LM28</accession>
<keyword evidence="3" id="KW-1003">Cell membrane</keyword>
<evidence type="ECO:0000256" key="2">
    <source>
        <dbReference type="ARBA" id="ARBA00005381"/>
    </source>
</evidence>
<feature type="domain" description="HAMP" evidence="9">
    <location>
        <begin position="366"/>
        <end position="419"/>
    </location>
</feature>
<dbReference type="SUPFAM" id="SSF55073">
    <property type="entry name" value="Nucleotide cyclase"/>
    <property type="match status" value="1"/>
</dbReference>
<organism evidence="10 11">
    <name type="scientific">Syntrophobacter fumaroxidans (strain DSM 10017 / MPOB)</name>
    <dbReference type="NCBI Taxonomy" id="335543"/>
    <lineage>
        <taxon>Bacteria</taxon>
        <taxon>Pseudomonadati</taxon>
        <taxon>Thermodesulfobacteriota</taxon>
        <taxon>Syntrophobacteria</taxon>
        <taxon>Syntrophobacterales</taxon>
        <taxon>Syntrophobacteraceae</taxon>
        <taxon>Syntrophobacter</taxon>
    </lineage>
</organism>
<dbReference type="InterPro" id="IPR029151">
    <property type="entry name" value="Sensor-like_sf"/>
</dbReference>
<keyword evidence="5 7" id="KW-1133">Transmembrane helix</keyword>
<dbReference type="Pfam" id="PF00211">
    <property type="entry name" value="Guanylate_cyc"/>
    <property type="match status" value="1"/>
</dbReference>
<dbReference type="SUPFAM" id="SSF103190">
    <property type="entry name" value="Sensory domain-like"/>
    <property type="match status" value="1"/>
</dbReference>
<protein>
    <submittedName>
        <fullName evidence="10">Adenylate/guanylate cyclase</fullName>
    </submittedName>
</protein>
<dbReference type="KEGG" id="sfu:Sfum_2802"/>
<evidence type="ECO:0000256" key="3">
    <source>
        <dbReference type="ARBA" id="ARBA00022475"/>
    </source>
</evidence>
<dbReference type="InterPro" id="IPR029787">
    <property type="entry name" value="Nucleotide_cyclase"/>
</dbReference>
<dbReference type="GO" id="GO:0004016">
    <property type="term" value="F:adenylate cyclase activity"/>
    <property type="evidence" value="ECO:0007669"/>
    <property type="project" value="UniProtKB-ARBA"/>
</dbReference>
<dbReference type="PANTHER" id="PTHR43081">
    <property type="entry name" value="ADENYLATE CYCLASE, TERMINAL-DIFFERENTIATION SPECIFIC-RELATED"/>
    <property type="match status" value="1"/>
</dbReference>
<dbReference type="GO" id="GO:0006171">
    <property type="term" value="P:cAMP biosynthetic process"/>
    <property type="evidence" value="ECO:0007669"/>
    <property type="project" value="TreeGrafter"/>
</dbReference>
<dbReference type="AlphaFoldDB" id="A0LM28"/>
<dbReference type="OrthoDB" id="9806735at2"/>
<dbReference type="Pfam" id="PF02743">
    <property type="entry name" value="dCache_1"/>
    <property type="match status" value="1"/>
</dbReference>
<dbReference type="CDD" id="cd12913">
    <property type="entry name" value="PDC1_MCP_like"/>
    <property type="match status" value="1"/>
</dbReference>
<evidence type="ECO:0000256" key="5">
    <source>
        <dbReference type="ARBA" id="ARBA00022989"/>
    </source>
</evidence>
<dbReference type="Proteomes" id="UP000001784">
    <property type="component" value="Chromosome"/>
</dbReference>
<dbReference type="GO" id="GO:0005886">
    <property type="term" value="C:plasma membrane"/>
    <property type="evidence" value="ECO:0007669"/>
    <property type="project" value="UniProtKB-SubCell"/>
</dbReference>
<gene>
    <name evidence="10" type="ordered locus">Sfum_2802</name>
</gene>
<evidence type="ECO:0000313" key="10">
    <source>
        <dbReference type="EMBL" id="ABK18480.1"/>
    </source>
</evidence>
<evidence type="ECO:0000256" key="7">
    <source>
        <dbReference type="SAM" id="Phobius"/>
    </source>
</evidence>
<dbReference type="CDD" id="cd07302">
    <property type="entry name" value="CHD"/>
    <property type="match status" value="1"/>
</dbReference>
<proteinExistence type="inferred from homology"/>
<dbReference type="FunFam" id="3.30.70.1230:FF:000016">
    <property type="entry name" value="Adenylate/guanylate cyclase domain-containing protein"/>
    <property type="match status" value="1"/>
</dbReference>
<name>A0LM28_SYNFM</name>
<dbReference type="InterPro" id="IPR033479">
    <property type="entry name" value="dCache_1"/>
</dbReference>
<dbReference type="STRING" id="335543.Sfum_2802"/>
<reference evidence="10 11" key="1">
    <citation type="submission" date="2006-10" db="EMBL/GenBank/DDBJ databases">
        <title>Complete sequence of Syntrophobacter fumaroxidans MPOB.</title>
        <authorList>
            <consortium name="US DOE Joint Genome Institute"/>
            <person name="Copeland A."/>
            <person name="Lucas S."/>
            <person name="Lapidus A."/>
            <person name="Barry K."/>
            <person name="Detter J.C."/>
            <person name="Glavina del Rio T."/>
            <person name="Hammon N."/>
            <person name="Israni S."/>
            <person name="Pitluck S."/>
            <person name="Goltsman E.G."/>
            <person name="Martinez M."/>
            <person name="Schmutz J."/>
            <person name="Larimer F."/>
            <person name="Land M."/>
            <person name="Hauser L."/>
            <person name="Kyrpides N."/>
            <person name="Kim E."/>
            <person name="Boone D.R."/>
            <person name="Brockman F."/>
            <person name="Culley D."/>
            <person name="Ferry J."/>
            <person name="Gunsalus R."/>
            <person name="McInerney M.J."/>
            <person name="Morrison M."/>
            <person name="Plugge C."/>
            <person name="Rohlin L."/>
            <person name="Scholten J."/>
            <person name="Sieber J."/>
            <person name="Stams A.J.M."/>
            <person name="Worm P."/>
            <person name="Henstra A.M."/>
            <person name="Richardson P."/>
        </authorList>
    </citation>
    <scope>NUCLEOTIDE SEQUENCE [LARGE SCALE GENOMIC DNA]</scope>
    <source>
        <strain evidence="11">DSM 10017 / MPOB</strain>
    </source>
</reference>